<dbReference type="VEuPathDB" id="FungiDB:MCYG_02911"/>
<dbReference type="STRING" id="554155.C5FK70"/>
<proteinExistence type="predicted"/>
<dbReference type="RefSeq" id="XP_002847405.1">
    <property type="nucleotide sequence ID" value="XM_002847359.1"/>
</dbReference>
<accession>C5FK70</accession>
<feature type="compositionally biased region" description="Polar residues" evidence="1">
    <location>
        <begin position="428"/>
        <end position="443"/>
    </location>
</feature>
<feature type="compositionally biased region" description="Basic and acidic residues" evidence="1">
    <location>
        <begin position="326"/>
        <end position="342"/>
    </location>
</feature>
<protein>
    <submittedName>
        <fullName evidence="2">Uncharacterized protein</fullName>
    </submittedName>
</protein>
<feature type="compositionally biased region" description="Low complexity" evidence="1">
    <location>
        <begin position="174"/>
        <end position="184"/>
    </location>
</feature>
<evidence type="ECO:0000313" key="3">
    <source>
        <dbReference type="Proteomes" id="UP000002035"/>
    </source>
</evidence>
<feature type="region of interest" description="Disordered" evidence="1">
    <location>
        <begin position="1"/>
        <end position="38"/>
    </location>
</feature>
<feature type="compositionally biased region" description="Polar residues" evidence="1">
    <location>
        <begin position="460"/>
        <end position="470"/>
    </location>
</feature>
<feature type="region of interest" description="Disordered" evidence="1">
    <location>
        <begin position="267"/>
        <end position="297"/>
    </location>
</feature>
<gene>
    <name evidence="2" type="ORF">MCYG_02911</name>
</gene>
<sequence length="651" mass="70559">MPTRLPDSSITSISFDPLSPTSSDSESDRDEAARAAKRRRIEQVARDYLQGQPPFILTATLNGPFDDGWVNPWRKVRKQQLVSPLQNTKIPTPQPVVRQPAPKTLQGTPSLILPTDSYQRRSPVDGSQPRRIGANLGSRSNSGHSSKSRSTDASSSRLKKDKTVLQRPPDEPPKSSSPSPSARLYRSRVSKRSSERSQASSSPPHRAGTRSSRVICCRTLNFTAINAPSSTSALVEAAQDASVHNKQKASLKSCFGESSVVSEKLLHKPSQKASLRLSEDLSKATPPTEPELCKNNQYGADISASTTSSTLKATNNSSFENAASARDIDPPGRNKTITKEPQKANITCNTFILPPSQRENEARKTGSTLPDQDSETMPAAQIVPTIFTPPQLTPFTSADLLQLPFNQSNDSAMNGGPPNNEARENDRSQASALATQGSATNDSACPPPLKEVRRRPPNLIQRTASSNSLQKAIKPFRSFNGGTRGLEKRSKVTTQSKNARFGDEDIDIDNQANARRSSTPKIQQGAHGFERLATPASCPASLRPQKINPPAKPSSRTLPPGCSLVGEREHPSTRHSSGTPMSLTMPISGLTDLSTQPDGQGLLVLQENFDLTGAIEDAESFLQSWDIERDRQRLRDNNNTANGLKLPAPKV</sequence>
<dbReference type="GeneID" id="9224851"/>
<dbReference type="OMA" id="WVNPWRK"/>
<evidence type="ECO:0000313" key="2">
    <source>
        <dbReference type="EMBL" id="EEQ30092.1"/>
    </source>
</evidence>
<dbReference type="Proteomes" id="UP000002035">
    <property type="component" value="Unassembled WGS sequence"/>
</dbReference>
<feature type="region of interest" description="Disordered" evidence="1">
    <location>
        <begin position="309"/>
        <end position="376"/>
    </location>
</feature>
<feature type="compositionally biased region" description="Polar residues" evidence="1">
    <location>
        <begin position="1"/>
        <end position="14"/>
    </location>
</feature>
<dbReference type="HOGENOM" id="CLU_446323_0_0_1"/>
<feature type="region of interest" description="Disordered" evidence="1">
    <location>
        <begin position="536"/>
        <end position="581"/>
    </location>
</feature>
<organism evidence="2 3">
    <name type="scientific">Arthroderma otae (strain ATCC MYA-4605 / CBS 113480)</name>
    <name type="common">Microsporum canis</name>
    <dbReference type="NCBI Taxonomy" id="554155"/>
    <lineage>
        <taxon>Eukaryota</taxon>
        <taxon>Fungi</taxon>
        <taxon>Dikarya</taxon>
        <taxon>Ascomycota</taxon>
        <taxon>Pezizomycotina</taxon>
        <taxon>Eurotiomycetes</taxon>
        <taxon>Eurotiomycetidae</taxon>
        <taxon>Onygenales</taxon>
        <taxon>Arthrodermataceae</taxon>
        <taxon>Microsporum</taxon>
    </lineage>
</organism>
<reference evidence="3" key="1">
    <citation type="journal article" date="2012" name="MBio">
        <title>Comparative genome analysis of Trichophyton rubrum and related dermatophytes reveals candidate genes involved in infection.</title>
        <authorList>
            <person name="Martinez D.A."/>
            <person name="Oliver B.G."/>
            <person name="Graeser Y."/>
            <person name="Goldberg J.M."/>
            <person name="Li W."/>
            <person name="Martinez-Rossi N.M."/>
            <person name="Monod M."/>
            <person name="Shelest E."/>
            <person name="Barton R.C."/>
            <person name="Birch E."/>
            <person name="Brakhage A.A."/>
            <person name="Chen Z."/>
            <person name="Gurr S.J."/>
            <person name="Heiman D."/>
            <person name="Heitman J."/>
            <person name="Kosti I."/>
            <person name="Rossi A."/>
            <person name="Saif S."/>
            <person name="Samalova M."/>
            <person name="Saunders C.W."/>
            <person name="Shea T."/>
            <person name="Summerbell R.C."/>
            <person name="Xu J."/>
            <person name="Young S."/>
            <person name="Zeng Q."/>
            <person name="Birren B.W."/>
            <person name="Cuomo C.A."/>
            <person name="White T.C."/>
        </authorList>
    </citation>
    <scope>NUCLEOTIDE SEQUENCE [LARGE SCALE GENOMIC DNA]</scope>
    <source>
        <strain evidence="3">ATCC MYA-4605 / CBS 113480</strain>
    </source>
</reference>
<feature type="region of interest" description="Disordered" evidence="1">
    <location>
        <begin position="84"/>
        <end position="212"/>
    </location>
</feature>
<feature type="compositionally biased region" description="Low complexity" evidence="1">
    <location>
        <begin position="309"/>
        <end position="318"/>
    </location>
</feature>
<feature type="compositionally biased region" description="Basic and acidic residues" evidence="1">
    <location>
        <begin position="161"/>
        <end position="173"/>
    </location>
</feature>
<evidence type="ECO:0000256" key="1">
    <source>
        <dbReference type="SAM" id="MobiDB-lite"/>
    </source>
</evidence>
<dbReference type="EMBL" id="DS995703">
    <property type="protein sequence ID" value="EEQ30092.1"/>
    <property type="molecule type" value="Genomic_DNA"/>
</dbReference>
<keyword evidence="3" id="KW-1185">Reference proteome</keyword>
<dbReference type="OrthoDB" id="5419922at2759"/>
<dbReference type="AlphaFoldDB" id="C5FK70"/>
<dbReference type="eggNOG" id="ENOG502SYKX">
    <property type="taxonomic scope" value="Eukaryota"/>
</dbReference>
<feature type="region of interest" description="Disordered" evidence="1">
    <location>
        <begin position="406"/>
        <end position="499"/>
    </location>
</feature>
<name>C5FK70_ARTOC</name>